<gene>
    <name evidence="2" type="ORF">E6O75_ATG07854</name>
</gene>
<dbReference type="AlphaFoldDB" id="A0A4Z1NN09"/>
<keyword evidence="1" id="KW-0812">Transmembrane</keyword>
<reference evidence="2 3" key="1">
    <citation type="submission" date="2019-04" db="EMBL/GenBank/DDBJ databases">
        <title>High contiguity whole genome sequence and gene annotation resource for two Venturia nashicola isolates.</title>
        <authorList>
            <person name="Prokchorchik M."/>
            <person name="Won K."/>
            <person name="Lee Y."/>
            <person name="Choi E.D."/>
            <person name="Segonzac C."/>
            <person name="Sohn K.H."/>
        </authorList>
    </citation>
    <scope>NUCLEOTIDE SEQUENCE [LARGE SCALE GENOMIC DNA]</scope>
    <source>
        <strain evidence="2 3">PRI2</strain>
    </source>
</reference>
<evidence type="ECO:0000313" key="3">
    <source>
        <dbReference type="Proteomes" id="UP000298493"/>
    </source>
</evidence>
<evidence type="ECO:0000256" key="1">
    <source>
        <dbReference type="SAM" id="Phobius"/>
    </source>
</evidence>
<organism evidence="2 3">
    <name type="scientific">Venturia nashicola</name>
    <dbReference type="NCBI Taxonomy" id="86259"/>
    <lineage>
        <taxon>Eukaryota</taxon>
        <taxon>Fungi</taxon>
        <taxon>Dikarya</taxon>
        <taxon>Ascomycota</taxon>
        <taxon>Pezizomycotina</taxon>
        <taxon>Dothideomycetes</taxon>
        <taxon>Pleosporomycetidae</taxon>
        <taxon>Venturiales</taxon>
        <taxon>Venturiaceae</taxon>
        <taxon>Venturia</taxon>
    </lineage>
</organism>
<keyword evidence="3" id="KW-1185">Reference proteome</keyword>
<sequence length="77" mass="9276">MNWPADPDTEDNAFFKFLLGYFLHGISILSKVKSTSKCYPQVAYRQWMIFDMRRCYSLGELPRERTDIERKKEKKLH</sequence>
<dbReference type="Proteomes" id="UP000298493">
    <property type="component" value="Unassembled WGS sequence"/>
</dbReference>
<name>A0A4Z1NN09_9PEZI</name>
<proteinExistence type="predicted"/>
<evidence type="ECO:0000313" key="2">
    <source>
        <dbReference type="EMBL" id="TID15526.1"/>
    </source>
</evidence>
<keyword evidence="1" id="KW-1133">Transmembrane helix</keyword>
<protein>
    <submittedName>
        <fullName evidence="2">Uncharacterized protein</fullName>
    </submittedName>
</protein>
<feature type="transmembrane region" description="Helical" evidence="1">
    <location>
        <begin position="12"/>
        <end position="29"/>
    </location>
</feature>
<accession>A0A4Z1NN09</accession>
<keyword evidence="1" id="KW-0472">Membrane</keyword>
<dbReference type="EMBL" id="SNSC02000020">
    <property type="protein sequence ID" value="TID15526.1"/>
    <property type="molecule type" value="Genomic_DNA"/>
</dbReference>
<comment type="caution">
    <text evidence="2">The sequence shown here is derived from an EMBL/GenBank/DDBJ whole genome shotgun (WGS) entry which is preliminary data.</text>
</comment>